<accession>A0A507BNV9</accession>
<comment type="caution">
    <text evidence="2">The sequence shown here is derived from an EMBL/GenBank/DDBJ whole genome shotgun (WGS) entry which is preliminary data.</text>
</comment>
<evidence type="ECO:0000256" key="1">
    <source>
        <dbReference type="SAM" id="MobiDB-lite"/>
    </source>
</evidence>
<dbReference type="Proteomes" id="UP000319731">
    <property type="component" value="Unassembled WGS sequence"/>
</dbReference>
<organism evidence="2 3">
    <name type="scientific">Synchytrium microbalum</name>
    <dbReference type="NCBI Taxonomy" id="1806994"/>
    <lineage>
        <taxon>Eukaryota</taxon>
        <taxon>Fungi</taxon>
        <taxon>Fungi incertae sedis</taxon>
        <taxon>Chytridiomycota</taxon>
        <taxon>Chytridiomycota incertae sedis</taxon>
        <taxon>Chytridiomycetes</taxon>
        <taxon>Synchytriales</taxon>
        <taxon>Synchytriaceae</taxon>
        <taxon>Synchytrium</taxon>
    </lineage>
</organism>
<dbReference type="RefSeq" id="XP_031022623.1">
    <property type="nucleotide sequence ID" value="XM_031171377.1"/>
</dbReference>
<dbReference type="OrthoDB" id="5596566at2759"/>
<gene>
    <name evidence="2" type="ORF">SmJEL517_g05451</name>
</gene>
<sequence length="170" mass="18767">MRPDAHQQQASRRWNKAHPEGRGGSTTGRGGRGRGAPKSRASSSNVAPNTTNSEEIDHQEDGDDVDLDNEEGLGQKSFSRRKIESNEYRFVEVVEVDIDGRPVPVEPDLEEEASKKVMAEVRESLKTKDNFQELKLNEDVDIGKLANSLKQAAPVKKKLDLSKFAKAPAS</sequence>
<feature type="compositionally biased region" description="Polar residues" evidence="1">
    <location>
        <begin position="1"/>
        <end position="12"/>
    </location>
</feature>
<keyword evidence="3" id="KW-1185">Reference proteome</keyword>
<name>A0A507BNV9_9FUNG</name>
<evidence type="ECO:0000313" key="2">
    <source>
        <dbReference type="EMBL" id="TPX31117.1"/>
    </source>
</evidence>
<dbReference type="AlphaFoldDB" id="A0A507BNV9"/>
<feature type="region of interest" description="Disordered" evidence="1">
    <location>
        <begin position="1"/>
        <end position="81"/>
    </location>
</feature>
<protein>
    <submittedName>
        <fullName evidence="2">Uncharacterized protein</fullName>
    </submittedName>
</protein>
<evidence type="ECO:0000313" key="3">
    <source>
        <dbReference type="Proteomes" id="UP000319731"/>
    </source>
</evidence>
<dbReference type="EMBL" id="QEAO01000050">
    <property type="protein sequence ID" value="TPX31117.1"/>
    <property type="molecule type" value="Genomic_DNA"/>
</dbReference>
<feature type="compositionally biased region" description="Acidic residues" evidence="1">
    <location>
        <begin position="57"/>
        <end position="71"/>
    </location>
</feature>
<reference evidence="2 3" key="1">
    <citation type="journal article" date="2019" name="Sci. Rep.">
        <title>Comparative genomics of chytrid fungi reveal insights into the obligate biotrophic and pathogenic lifestyle of Synchytrium endobioticum.</title>
        <authorList>
            <person name="van de Vossenberg B.T.L.H."/>
            <person name="Warris S."/>
            <person name="Nguyen H.D.T."/>
            <person name="van Gent-Pelzer M.P.E."/>
            <person name="Joly D.L."/>
            <person name="van de Geest H.C."/>
            <person name="Bonants P.J.M."/>
            <person name="Smith D.S."/>
            <person name="Levesque C.A."/>
            <person name="van der Lee T.A.J."/>
        </authorList>
    </citation>
    <scope>NUCLEOTIDE SEQUENCE [LARGE SCALE GENOMIC DNA]</scope>
    <source>
        <strain evidence="2 3">JEL517</strain>
    </source>
</reference>
<proteinExistence type="predicted"/>
<dbReference type="GeneID" id="42006674"/>